<reference evidence="2" key="1">
    <citation type="submission" date="2022-06" db="EMBL/GenBank/DDBJ databases">
        <authorList>
            <consortium name="SYNGENTA / RWTH Aachen University"/>
        </authorList>
    </citation>
    <scope>NUCLEOTIDE SEQUENCE</scope>
</reference>
<sequence>MRFVSQISRPLLQYIGEMKLTVNLGTRQNRPTSASVASTLDEVENEVILNEDKEITEDDPDYDKITLTMVGGDDKEKFETFRQYHVKKDKLIIPKASQEQDIKGTDKVEQPAKVCCVKDDDGSAAADLVAESDGRAVLMRMVVSTEEDGVWIGLMAVGDEDESWHSQATGFWRSWARTPLEDVYDGGGTAAADKRTEEQKVQDKEEQDREAENRGVKNKRTIRGEALL</sequence>
<feature type="region of interest" description="Disordered" evidence="1">
    <location>
        <begin position="183"/>
        <end position="228"/>
    </location>
</feature>
<name>A0AAV0AVB4_PHAPC</name>
<accession>A0AAV0AVB4</accession>
<dbReference type="EMBL" id="CALTRL010001848">
    <property type="protein sequence ID" value="CAH7673895.1"/>
    <property type="molecule type" value="Genomic_DNA"/>
</dbReference>
<organism evidence="2 3">
    <name type="scientific">Phakopsora pachyrhizi</name>
    <name type="common">Asian soybean rust disease fungus</name>
    <dbReference type="NCBI Taxonomy" id="170000"/>
    <lineage>
        <taxon>Eukaryota</taxon>
        <taxon>Fungi</taxon>
        <taxon>Dikarya</taxon>
        <taxon>Basidiomycota</taxon>
        <taxon>Pucciniomycotina</taxon>
        <taxon>Pucciniomycetes</taxon>
        <taxon>Pucciniales</taxon>
        <taxon>Phakopsoraceae</taxon>
        <taxon>Phakopsora</taxon>
    </lineage>
</organism>
<protein>
    <submittedName>
        <fullName evidence="2">Uncharacterized protein</fullName>
    </submittedName>
</protein>
<evidence type="ECO:0000256" key="1">
    <source>
        <dbReference type="SAM" id="MobiDB-lite"/>
    </source>
</evidence>
<evidence type="ECO:0000313" key="2">
    <source>
        <dbReference type="EMBL" id="CAH7673895.1"/>
    </source>
</evidence>
<dbReference type="AlphaFoldDB" id="A0AAV0AVB4"/>
<keyword evidence="3" id="KW-1185">Reference proteome</keyword>
<comment type="caution">
    <text evidence="2">The sequence shown here is derived from an EMBL/GenBank/DDBJ whole genome shotgun (WGS) entry which is preliminary data.</text>
</comment>
<dbReference type="Proteomes" id="UP001153365">
    <property type="component" value="Unassembled WGS sequence"/>
</dbReference>
<gene>
    <name evidence="2" type="ORF">PPACK8108_LOCUS8797</name>
</gene>
<evidence type="ECO:0000313" key="3">
    <source>
        <dbReference type="Proteomes" id="UP001153365"/>
    </source>
</evidence>
<feature type="compositionally biased region" description="Basic and acidic residues" evidence="1">
    <location>
        <begin position="192"/>
        <end position="215"/>
    </location>
</feature>
<proteinExistence type="predicted"/>